<name>V6F035_MAGGM</name>
<dbReference type="eggNOG" id="COG0304">
    <property type="taxonomic scope" value="Bacteria"/>
</dbReference>
<dbReference type="InterPro" id="IPR014030">
    <property type="entry name" value="Ketoacyl_synth_N"/>
</dbReference>
<dbReference type="PROSITE" id="PS52004">
    <property type="entry name" value="KS3_2"/>
    <property type="match status" value="1"/>
</dbReference>
<evidence type="ECO:0000313" key="6">
    <source>
        <dbReference type="EMBL" id="CDK98855.1"/>
    </source>
</evidence>
<dbReference type="GO" id="GO:0006633">
    <property type="term" value="P:fatty acid biosynthetic process"/>
    <property type="evidence" value="ECO:0007669"/>
    <property type="project" value="TreeGrafter"/>
</dbReference>
<dbReference type="PANTHER" id="PTHR11712:SF336">
    <property type="entry name" value="3-OXOACYL-[ACYL-CARRIER-PROTEIN] SYNTHASE, MITOCHONDRIAL"/>
    <property type="match status" value="1"/>
</dbReference>
<dbReference type="STRING" id="1430440.MGMSRv2__1640"/>
<keyword evidence="7" id="KW-1185">Reference proteome</keyword>
<dbReference type="Gene3D" id="3.40.47.10">
    <property type="match status" value="2"/>
</dbReference>
<sequence>MPAPDIVFAGIGTACGLGYGKASLIDGLLAGRDVFSALARPGRQAPDGSTSFIGVEMPDPPELPPELVPKRVARTIGLGGRVALAVLNEAWGEAGLDKVAPDRIGLVVGGSNLFAREQVLMAQDYAGRLAFVPPRAGHVYLDSEVCGLAASIFPIRGFAHTVGAASASGAVAVIQAAAAIRAGTVDVCIALGAMQDVSYLDLLGMRALGAMGSARFADQPGRACRPFDRDHDGFLYGECCAALVLCRADQTGPGYGTLIGAAQVVDGQRGPEPDGDGQRRAITLALRQAGLGAGDIDVISAHATSTPKGDEVEAATLHGLGLDQAWVVATKSVIGHGLSAAGAIELAALLLQMRAGRLHATRNLEHPHEPVLRHVQGLPQTQAVRHGLKLSFGFGGTDTALVIRGAT</sequence>
<dbReference type="EC" id="2.3.1.-" evidence="6"/>
<reference evidence="6 7" key="1">
    <citation type="journal article" date="2014" name="Genome Announc.">
        <title>Complete genome sequence of Magnetospirillum gryphiswaldense MSR-1.</title>
        <authorList>
            <person name="Wang X."/>
            <person name="Wang Q."/>
            <person name="Zhang W."/>
            <person name="Wang Y."/>
            <person name="Li L."/>
            <person name="Wen T."/>
            <person name="Zhang T."/>
            <person name="Zhang Y."/>
            <person name="Xu J."/>
            <person name="Hu J."/>
            <person name="Li S."/>
            <person name="Liu L."/>
            <person name="Liu J."/>
            <person name="Jiang W."/>
            <person name="Tian J."/>
            <person name="Li Y."/>
            <person name="Schuler D."/>
            <person name="Wang L."/>
            <person name="Li J."/>
        </authorList>
    </citation>
    <scope>NUCLEOTIDE SEQUENCE [LARGE SCALE GENOMIC DNA]</scope>
    <source>
        <strain evidence="7">DSM 6361 / JCM 21280 / NBRC 15271 / MSR-1</strain>
    </source>
</reference>
<dbReference type="SUPFAM" id="SSF53901">
    <property type="entry name" value="Thiolase-like"/>
    <property type="match status" value="2"/>
</dbReference>
<evidence type="ECO:0000256" key="3">
    <source>
        <dbReference type="ARBA" id="ARBA00022679"/>
    </source>
</evidence>
<dbReference type="Proteomes" id="UP000018922">
    <property type="component" value="Chromosome I"/>
</dbReference>
<dbReference type="Pfam" id="PF00109">
    <property type="entry name" value="ketoacyl-synt"/>
    <property type="match status" value="1"/>
</dbReference>
<comment type="pathway">
    <text evidence="1">Lipid metabolism; fatty acid biosynthesis.</text>
</comment>
<evidence type="ECO:0000259" key="5">
    <source>
        <dbReference type="PROSITE" id="PS52004"/>
    </source>
</evidence>
<dbReference type="InterPro" id="IPR020841">
    <property type="entry name" value="PKS_Beta-ketoAc_synthase_dom"/>
</dbReference>
<dbReference type="InterPro" id="IPR014031">
    <property type="entry name" value="Ketoacyl_synth_C"/>
</dbReference>
<protein>
    <submittedName>
        <fullName evidence="6">Decarboxylase converting malonyl-S-AcpK to acetyl-S-AcpK for polyketide synthesis</fullName>
        <ecNumber evidence="6">2.3.1.-</ecNumber>
    </submittedName>
</protein>
<dbReference type="AlphaFoldDB" id="V6F035"/>
<keyword evidence="3 4" id="KW-0808">Transferase</keyword>
<dbReference type="KEGG" id="mgy:MGMSRv2__1640"/>
<dbReference type="PANTHER" id="PTHR11712">
    <property type="entry name" value="POLYKETIDE SYNTHASE-RELATED"/>
    <property type="match status" value="1"/>
</dbReference>
<evidence type="ECO:0000256" key="1">
    <source>
        <dbReference type="ARBA" id="ARBA00005194"/>
    </source>
</evidence>
<dbReference type="HOGENOM" id="CLU_000022_69_2_5"/>
<evidence type="ECO:0000256" key="4">
    <source>
        <dbReference type="RuleBase" id="RU003694"/>
    </source>
</evidence>
<evidence type="ECO:0000313" key="7">
    <source>
        <dbReference type="Proteomes" id="UP000018922"/>
    </source>
</evidence>
<gene>
    <name evidence="6" type="primary">pksF</name>
    <name evidence="6" type="ordered locus">MGMSRv2__1640</name>
</gene>
<dbReference type="InterPro" id="IPR000794">
    <property type="entry name" value="Beta-ketoacyl_synthase"/>
</dbReference>
<dbReference type="GO" id="GO:0004315">
    <property type="term" value="F:3-oxoacyl-[acyl-carrier-protein] synthase activity"/>
    <property type="evidence" value="ECO:0007669"/>
    <property type="project" value="TreeGrafter"/>
</dbReference>
<dbReference type="InterPro" id="IPR016039">
    <property type="entry name" value="Thiolase-like"/>
</dbReference>
<feature type="domain" description="Ketosynthase family 3 (KS3)" evidence="5">
    <location>
        <begin position="3"/>
        <end position="405"/>
    </location>
</feature>
<dbReference type="GO" id="GO:0005829">
    <property type="term" value="C:cytosol"/>
    <property type="evidence" value="ECO:0007669"/>
    <property type="project" value="TreeGrafter"/>
</dbReference>
<organism evidence="6 7">
    <name type="scientific">Magnetospirillum gryphiswaldense (strain DSM 6361 / JCM 21280 / NBRC 15271 / MSR-1)</name>
    <dbReference type="NCBI Taxonomy" id="431944"/>
    <lineage>
        <taxon>Bacteria</taxon>
        <taxon>Pseudomonadati</taxon>
        <taxon>Pseudomonadota</taxon>
        <taxon>Alphaproteobacteria</taxon>
        <taxon>Rhodospirillales</taxon>
        <taxon>Rhodospirillaceae</taxon>
        <taxon>Magnetospirillum</taxon>
    </lineage>
</organism>
<evidence type="ECO:0000256" key="2">
    <source>
        <dbReference type="ARBA" id="ARBA00008467"/>
    </source>
</evidence>
<accession>V6F035</accession>
<dbReference type="SMART" id="SM00825">
    <property type="entry name" value="PKS_KS"/>
    <property type="match status" value="1"/>
</dbReference>
<keyword evidence="6" id="KW-0012">Acyltransferase</keyword>
<dbReference type="Pfam" id="PF02801">
    <property type="entry name" value="Ketoacyl-synt_C"/>
    <property type="match status" value="1"/>
</dbReference>
<comment type="similarity">
    <text evidence="2 4">Belongs to the thiolase-like superfamily. Beta-ketoacyl-ACP synthases family.</text>
</comment>
<dbReference type="EMBL" id="HG794546">
    <property type="protein sequence ID" value="CDK98855.1"/>
    <property type="molecule type" value="Genomic_DNA"/>
</dbReference>
<proteinExistence type="inferred from homology"/>